<keyword evidence="2" id="KW-0812">Transmembrane</keyword>
<evidence type="ECO:0000313" key="4">
    <source>
        <dbReference type="Proteomes" id="UP000807025"/>
    </source>
</evidence>
<proteinExistence type="predicted"/>
<comment type="caution">
    <text evidence="3">The sequence shown here is derived from an EMBL/GenBank/DDBJ whole genome shotgun (WGS) entry which is preliminary data.</text>
</comment>
<evidence type="ECO:0000256" key="2">
    <source>
        <dbReference type="SAM" id="Phobius"/>
    </source>
</evidence>
<feature type="transmembrane region" description="Helical" evidence="2">
    <location>
        <begin position="18"/>
        <end position="38"/>
    </location>
</feature>
<name>A0A9P5ZSQ1_PLEER</name>
<dbReference type="OrthoDB" id="2538110at2759"/>
<keyword evidence="2" id="KW-1133">Transmembrane helix</keyword>
<sequence length="189" mass="21919">MIAHVDDWRVLKHYQINLFGLIGHLGASLAHFIFSFSLESRPRFMESEQDMKLAEGDINVLTNSESVSVEQKRKAERRPSSPPPSPLKRTIFFVFTGFLFWFLVAKLFGFGQRKDPEIVYAQRYSKEYKFRPAASPIITETLKDGRIRLRGTYPTPTPTSKDIELKDKGKGRKKRRSKSRKLKKPQTTR</sequence>
<keyword evidence="4" id="KW-1185">Reference proteome</keyword>
<feature type="compositionally biased region" description="Basic residues" evidence="1">
    <location>
        <begin position="169"/>
        <end position="189"/>
    </location>
</feature>
<evidence type="ECO:0000313" key="3">
    <source>
        <dbReference type="EMBL" id="KAF9493752.1"/>
    </source>
</evidence>
<dbReference type="Proteomes" id="UP000807025">
    <property type="component" value="Unassembled WGS sequence"/>
</dbReference>
<evidence type="ECO:0000256" key="1">
    <source>
        <dbReference type="SAM" id="MobiDB-lite"/>
    </source>
</evidence>
<gene>
    <name evidence="3" type="ORF">BDN71DRAFT_1432236</name>
</gene>
<protein>
    <submittedName>
        <fullName evidence="3">Uncharacterized protein</fullName>
    </submittedName>
</protein>
<dbReference type="AlphaFoldDB" id="A0A9P5ZSQ1"/>
<organism evidence="3 4">
    <name type="scientific">Pleurotus eryngii</name>
    <name type="common">Boletus of the steppes</name>
    <dbReference type="NCBI Taxonomy" id="5323"/>
    <lineage>
        <taxon>Eukaryota</taxon>
        <taxon>Fungi</taxon>
        <taxon>Dikarya</taxon>
        <taxon>Basidiomycota</taxon>
        <taxon>Agaricomycotina</taxon>
        <taxon>Agaricomycetes</taxon>
        <taxon>Agaricomycetidae</taxon>
        <taxon>Agaricales</taxon>
        <taxon>Pleurotineae</taxon>
        <taxon>Pleurotaceae</taxon>
        <taxon>Pleurotus</taxon>
    </lineage>
</organism>
<feature type="transmembrane region" description="Helical" evidence="2">
    <location>
        <begin position="90"/>
        <end position="108"/>
    </location>
</feature>
<dbReference type="EMBL" id="MU154581">
    <property type="protein sequence ID" value="KAF9493752.1"/>
    <property type="molecule type" value="Genomic_DNA"/>
</dbReference>
<keyword evidence="2" id="KW-0472">Membrane</keyword>
<reference evidence="3" key="1">
    <citation type="submission" date="2020-11" db="EMBL/GenBank/DDBJ databases">
        <authorList>
            <consortium name="DOE Joint Genome Institute"/>
            <person name="Ahrendt S."/>
            <person name="Riley R."/>
            <person name="Andreopoulos W."/>
            <person name="Labutti K."/>
            <person name="Pangilinan J."/>
            <person name="Ruiz-Duenas F.J."/>
            <person name="Barrasa J.M."/>
            <person name="Sanchez-Garcia M."/>
            <person name="Camarero S."/>
            <person name="Miyauchi S."/>
            <person name="Serrano A."/>
            <person name="Linde D."/>
            <person name="Babiker R."/>
            <person name="Drula E."/>
            <person name="Ayuso-Fernandez I."/>
            <person name="Pacheco R."/>
            <person name="Padilla G."/>
            <person name="Ferreira P."/>
            <person name="Barriuso J."/>
            <person name="Kellner H."/>
            <person name="Castanera R."/>
            <person name="Alfaro M."/>
            <person name="Ramirez L."/>
            <person name="Pisabarro A.G."/>
            <person name="Kuo A."/>
            <person name="Tritt A."/>
            <person name="Lipzen A."/>
            <person name="He G."/>
            <person name="Yan M."/>
            <person name="Ng V."/>
            <person name="Cullen D."/>
            <person name="Martin F."/>
            <person name="Rosso M.-N."/>
            <person name="Henrissat B."/>
            <person name="Hibbett D."/>
            <person name="Martinez A.T."/>
            <person name="Grigoriev I.V."/>
        </authorList>
    </citation>
    <scope>NUCLEOTIDE SEQUENCE</scope>
    <source>
        <strain evidence="3">ATCC 90797</strain>
    </source>
</reference>
<feature type="region of interest" description="Disordered" evidence="1">
    <location>
        <begin position="149"/>
        <end position="189"/>
    </location>
</feature>
<accession>A0A9P5ZSQ1</accession>